<dbReference type="HOGENOM" id="CLU_2149881_0_0_1"/>
<reference evidence="2" key="1">
    <citation type="submission" date="2015-04" db="UniProtKB">
        <authorList>
            <consortium name="EnsemblPlants"/>
        </authorList>
    </citation>
    <scope>IDENTIFICATION</scope>
</reference>
<accession>A0A0E0F854</accession>
<keyword evidence="3" id="KW-1185">Reference proteome</keyword>
<dbReference type="eggNOG" id="ENOG502R679">
    <property type="taxonomic scope" value="Eukaryota"/>
</dbReference>
<dbReference type="Gramene" id="OMERI11G17660.1">
    <property type="protein sequence ID" value="OMERI11G17660.1"/>
    <property type="gene ID" value="OMERI11G17660"/>
</dbReference>
<dbReference type="EnsemblPlants" id="OMERI11G17660.1">
    <property type="protein sequence ID" value="OMERI11G17660.1"/>
    <property type="gene ID" value="OMERI11G17660"/>
</dbReference>
<name>A0A0E0F854_9ORYZ</name>
<proteinExistence type="predicted"/>
<dbReference type="Proteomes" id="UP000008021">
    <property type="component" value="Chromosome 11"/>
</dbReference>
<evidence type="ECO:0000313" key="2">
    <source>
        <dbReference type="EnsemblPlants" id="OMERI11G17660.1"/>
    </source>
</evidence>
<dbReference type="AlphaFoldDB" id="A0A0E0F854"/>
<feature type="region of interest" description="Disordered" evidence="1">
    <location>
        <begin position="92"/>
        <end position="112"/>
    </location>
</feature>
<protein>
    <submittedName>
        <fullName evidence="2">Uncharacterized protein</fullName>
    </submittedName>
</protein>
<evidence type="ECO:0000313" key="3">
    <source>
        <dbReference type="Proteomes" id="UP000008021"/>
    </source>
</evidence>
<sequence length="112" mass="12247">MRCDANQTRPQTLEPKFPKFSLSPWTGMAMAAAAAAAAAALLPAAELAGEACPIAVLGKADSLFLLPWKTTRQRKSWRSTWTTSFVQVQRHFPVTESGDKDEQNLPGDMDIQ</sequence>
<evidence type="ECO:0000256" key="1">
    <source>
        <dbReference type="SAM" id="MobiDB-lite"/>
    </source>
</evidence>
<organism evidence="2">
    <name type="scientific">Oryza meridionalis</name>
    <dbReference type="NCBI Taxonomy" id="40149"/>
    <lineage>
        <taxon>Eukaryota</taxon>
        <taxon>Viridiplantae</taxon>
        <taxon>Streptophyta</taxon>
        <taxon>Embryophyta</taxon>
        <taxon>Tracheophyta</taxon>
        <taxon>Spermatophyta</taxon>
        <taxon>Magnoliopsida</taxon>
        <taxon>Liliopsida</taxon>
        <taxon>Poales</taxon>
        <taxon>Poaceae</taxon>
        <taxon>BOP clade</taxon>
        <taxon>Oryzoideae</taxon>
        <taxon>Oryzeae</taxon>
        <taxon>Oryzinae</taxon>
        <taxon>Oryza</taxon>
    </lineage>
</organism>
<reference evidence="2" key="2">
    <citation type="submission" date="2018-05" db="EMBL/GenBank/DDBJ databases">
        <title>OmerRS3 (Oryza meridionalis Reference Sequence Version 3).</title>
        <authorList>
            <person name="Zhang J."/>
            <person name="Kudrna D."/>
            <person name="Lee S."/>
            <person name="Talag J."/>
            <person name="Welchert J."/>
            <person name="Wing R.A."/>
        </authorList>
    </citation>
    <scope>NUCLEOTIDE SEQUENCE [LARGE SCALE GENOMIC DNA]</scope>
    <source>
        <strain evidence="2">cv. OR44</strain>
    </source>
</reference>